<dbReference type="SUPFAM" id="SSF54862">
    <property type="entry name" value="4Fe-4S ferredoxins"/>
    <property type="match status" value="1"/>
</dbReference>
<dbReference type="RefSeq" id="WP_013824767.1">
    <property type="nucleotide sequence ID" value="NC_015574.1"/>
</dbReference>
<protein>
    <submittedName>
        <fullName evidence="2">4Fe-4S ferredoxin iron-sulfur binding domain-containing protein</fullName>
    </submittedName>
</protein>
<dbReference type="PANTHER" id="PTHR43122">
    <property type="entry name" value="FERREDOXIN SUBUNIT OF PYRUVATE:FLAVODOXIN OXIDOREDUCTASE-RELATED"/>
    <property type="match status" value="1"/>
</dbReference>
<dbReference type="PROSITE" id="PS51379">
    <property type="entry name" value="4FE4S_FER_2"/>
    <property type="match status" value="2"/>
</dbReference>
<dbReference type="OrthoDB" id="51316at2157"/>
<accession>F6D1X6</accession>
<dbReference type="EMBL" id="CP002772">
    <property type="protein sequence ID" value="AEG17265.1"/>
    <property type="molecule type" value="Genomic_DNA"/>
</dbReference>
<dbReference type="KEGG" id="mew:MSWAN_0219"/>
<dbReference type="STRING" id="868131.MSWAN_0219"/>
<dbReference type="PANTHER" id="PTHR43122:SF1">
    <property type="entry name" value="IRON-SULFUR-BINDING PROTEIN"/>
    <property type="match status" value="1"/>
</dbReference>
<feature type="domain" description="4Fe-4S ferredoxin-type" evidence="1">
    <location>
        <begin position="1"/>
        <end position="29"/>
    </location>
</feature>
<feature type="domain" description="4Fe-4S ferredoxin-type" evidence="1">
    <location>
        <begin position="37"/>
        <end position="66"/>
    </location>
</feature>
<dbReference type="GeneID" id="10667697"/>
<evidence type="ECO:0000313" key="3">
    <source>
        <dbReference type="Proteomes" id="UP000009231"/>
    </source>
</evidence>
<organism evidence="2 3">
    <name type="scientific">Methanobacterium paludis (strain DSM 25820 / JCM 18151 / SWAN1)</name>
    <dbReference type="NCBI Taxonomy" id="868131"/>
    <lineage>
        <taxon>Archaea</taxon>
        <taxon>Methanobacteriati</taxon>
        <taxon>Methanobacteriota</taxon>
        <taxon>Methanomada group</taxon>
        <taxon>Methanobacteria</taxon>
        <taxon>Methanobacteriales</taxon>
        <taxon>Methanobacteriaceae</taxon>
        <taxon>Methanobacterium</taxon>
    </lineage>
</organism>
<keyword evidence="3" id="KW-1185">Reference proteome</keyword>
<dbReference type="AlphaFoldDB" id="F6D1X6"/>
<dbReference type="Pfam" id="PF12838">
    <property type="entry name" value="Fer4_7"/>
    <property type="match status" value="1"/>
</dbReference>
<dbReference type="GO" id="GO:0016491">
    <property type="term" value="F:oxidoreductase activity"/>
    <property type="evidence" value="ECO:0007669"/>
    <property type="project" value="UniProtKB-ARBA"/>
</dbReference>
<evidence type="ECO:0000313" key="2">
    <source>
        <dbReference type="EMBL" id="AEG17265.1"/>
    </source>
</evidence>
<gene>
    <name evidence="2" type="ordered locus">MSWAN_0219</name>
</gene>
<dbReference type="PROSITE" id="PS00198">
    <property type="entry name" value="4FE4S_FER_1"/>
    <property type="match status" value="1"/>
</dbReference>
<dbReference type="HOGENOM" id="CLU_139698_5_3_2"/>
<dbReference type="InterPro" id="IPR017900">
    <property type="entry name" value="4Fe4S_Fe_S_CS"/>
</dbReference>
<dbReference type="eggNOG" id="arCOG00959">
    <property type="taxonomic scope" value="Archaea"/>
</dbReference>
<sequence length="69" mass="7849">MITVNKNLCKGCNICTEFCPQKVYEQSEKLNKKGIRLPIPKNEEKCKKCGLCALMCPDQAIKVDEKDED</sequence>
<dbReference type="Gene3D" id="3.30.70.20">
    <property type="match status" value="1"/>
</dbReference>
<dbReference type="InterPro" id="IPR017896">
    <property type="entry name" value="4Fe4S_Fe-S-bd"/>
</dbReference>
<reference evidence="2 3" key="1">
    <citation type="journal article" date="2014" name="Int. J. Syst. Evol. Microbiol.">
        <title>Methanobacterium paludis sp. nov. and a novel strain of Methanobacterium lacus isolated from northern peatlands.</title>
        <authorList>
            <person name="Cadillo-Quiroz H."/>
            <person name="Brauer S.L."/>
            <person name="Goodson N."/>
            <person name="Yavitt J.B."/>
            <person name="Zinder S.H."/>
        </authorList>
    </citation>
    <scope>NUCLEOTIDE SEQUENCE [LARGE SCALE GENOMIC DNA]</scope>
    <source>
        <strain evidence="3">DSM 25820 / JCM 18151 / SWAN1</strain>
    </source>
</reference>
<name>F6D1X6_METPW</name>
<evidence type="ECO:0000259" key="1">
    <source>
        <dbReference type="PROSITE" id="PS51379"/>
    </source>
</evidence>
<proteinExistence type="predicted"/>
<dbReference type="Proteomes" id="UP000009231">
    <property type="component" value="Chromosome"/>
</dbReference>